<evidence type="ECO:0000313" key="1">
    <source>
        <dbReference type="EMBL" id="KGJ51602.1"/>
    </source>
</evidence>
<accession>A0A099I2V9</accession>
<evidence type="ECO:0000313" key="2">
    <source>
        <dbReference type="Proteomes" id="UP000030008"/>
    </source>
</evidence>
<dbReference type="EMBL" id="JQIF01000106">
    <property type="protein sequence ID" value="KGJ51602.1"/>
    <property type="molecule type" value="Genomic_DNA"/>
</dbReference>
<reference evidence="1 2" key="1">
    <citation type="submission" date="2014-08" db="EMBL/GenBank/DDBJ databases">
        <title>Clostridium innocuum, an unnegligible vancomycin-resistant pathogen causing extra-intestinal infections.</title>
        <authorList>
            <person name="Feng Y."/>
            <person name="Chiu C.-H."/>
        </authorList>
    </citation>
    <scope>NUCLEOTIDE SEQUENCE [LARGE SCALE GENOMIC DNA]</scope>
    <source>
        <strain evidence="1 2">AN88</strain>
    </source>
</reference>
<name>A0A099I2V9_CLOIN</name>
<protein>
    <submittedName>
        <fullName evidence="1">Uncharacterized protein</fullName>
    </submittedName>
</protein>
<comment type="caution">
    <text evidence="1">The sequence shown here is derived from an EMBL/GenBank/DDBJ whole genome shotgun (WGS) entry which is preliminary data.</text>
</comment>
<dbReference type="Proteomes" id="UP000030008">
    <property type="component" value="Unassembled WGS sequence"/>
</dbReference>
<gene>
    <name evidence="1" type="ORF">CIAN88_19540</name>
</gene>
<dbReference type="AlphaFoldDB" id="A0A099I2V9"/>
<sequence length="181" mass="21336">MSEDRHIIWSNFYLDYDDWKDDLEADYPDLSEQERIALMYEINGDYLDDERMNLNVQLSAPILVIGDLGLWHGRRMGYKEIASGKISDCLYSDTDYATWYVDRLGDLRCDAIHHDGTNHYLYRIYKPGVRQSQIDHLKEKLYFGTATRADITRITRRLGDDIAKVYGFSIPRRRQEQAAER</sequence>
<organism evidence="1 2">
    <name type="scientific">Clostridium innocuum</name>
    <dbReference type="NCBI Taxonomy" id="1522"/>
    <lineage>
        <taxon>Bacteria</taxon>
        <taxon>Bacillati</taxon>
        <taxon>Bacillota</taxon>
        <taxon>Clostridia</taxon>
        <taxon>Eubacteriales</taxon>
        <taxon>Clostridiaceae</taxon>
        <taxon>Clostridium</taxon>
    </lineage>
</organism>
<proteinExistence type="predicted"/>
<dbReference type="RefSeq" id="WP_015535491.1">
    <property type="nucleotide sequence ID" value="NZ_JQIF01000106.1"/>
</dbReference>